<evidence type="ECO:0000313" key="2">
    <source>
        <dbReference type="EMBL" id="CAH0755470.1"/>
    </source>
</evidence>
<dbReference type="PANTHER" id="PTHR36694">
    <property type="entry name" value="PASIFLORA 1, ISOFORM A-RELATED"/>
    <property type="match status" value="1"/>
</dbReference>
<feature type="transmembrane region" description="Helical" evidence="1">
    <location>
        <begin position="108"/>
        <end position="133"/>
    </location>
</feature>
<feature type="transmembrane region" description="Helical" evidence="1">
    <location>
        <begin position="66"/>
        <end position="96"/>
    </location>
</feature>
<dbReference type="PANTHER" id="PTHR36694:SF11">
    <property type="entry name" value="LP21121P-RELATED"/>
    <property type="match status" value="1"/>
</dbReference>
<dbReference type="OrthoDB" id="7328030at2759"/>
<evidence type="ECO:0000313" key="3">
    <source>
        <dbReference type="Proteomes" id="UP001153714"/>
    </source>
</evidence>
<protein>
    <submittedName>
        <fullName evidence="2">Uncharacterized protein</fullName>
    </submittedName>
</protein>
<organism evidence="2 3">
    <name type="scientific">Diatraea saccharalis</name>
    <name type="common">sugarcane borer</name>
    <dbReference type="NCBI Taxonomy" id="40085"/>
    <lineage>
        <taxon>Eukaryota</taxon>
        <taxon>Metazoa</taxon>
        <taxon>Ecdysozoa</taxon>
        <taxon>Arthropoda</taxon>
        <taxon>Hexapoda</taxon>
        <taxon>Insecta</taxon>
        <taxon>Pterygota</taxon>
        <taxon>Neoptera</taxon>
        <taxon>Endopterygota</taxon>
        <taxon>Lepidoptera</taxon>
        <taxon>Glossata</taxon>
        <taxon>Ditrysia</taxon>
        <taxon>Pyraloidea</taxon>
        <taxon>Crambidae</taxon>
        <taxon>Crambinae</taxon>
        <taxon>Diatraea</taxon>
    </lineage>
</organism>
<evidence type="ECO:0000256" key="1">
    <source>
        <dbReference type="SAM" id="Phobius"/>
    </source>
</evidence>
<feature type="transmembrane region" description="Helical" evidence="1">
    <location>
        <begin position="139"/>
        <end position="157"/>
    </location>
</feature>
<sequence>MGLQLPRFSRCCFCLSLRTGSLIIGYVSIVISILFMTAISFLLYYVVKYVEENKNLPNPEHSPEELAQAALGVYVSQGFYLLVFLFLMTISIVLVVGVHTEKTKLLRFYVYSGFFLFGISIGLVVMSMVFVGFLATLPLLKWCFVDFLCLLVVRSTFLEMEERNRPRVYEMHTLYSPQQAPLMA</sequence>
<proteinExistence type="predicted"/>
<keyword evidence="1" id="KW-0812">Transmembrane</keyword>
<reference evidence="2" key="1">
    <citation type="submission" date="2021-12" db="EMBL/GenBank/DDBJ databases">
        <authorList>
            <person name="King R."/>
        </authorList>
    </citation>
    <scope>NUCLEOTIDE SEQUENCE</scope>
</reference>
<name>A0A9P0G302_9NEOP</name>
<keyword evidence="1" id="KW-1133">Transmembrane helix</keyword>
<accession>A0A9P0G302</accession>
<reference evidence="2" key="2">
    <citation type="submission" date="2022-10" db="EMBL/GenBank/DDBJ databases">
        <authorList>
            <consortium name="ENA_rothamsted_submissions"/>
            <consortium name="culmorum"/>
            <person name="King R."/>
        </authorList>
    </citation>
    <scope>NUCLEOTIDE SEQUENCE</scope>
</reference>
<gene>
    <name evidence="2" type="ORF">DIATSA_LOCUS6216</name>
</gene>
<dbReference type="EMBL" id="OU893350">
    <property type="protein sequence ID" value="CAH0755470.1"/>
    <property type="molecule type" value="Genomic_DNA"/>
</dbReference>
<dbReference type="AlphaFoldDB" id="A0A9P0G302"/>
<dbReference type="Proteomes" id="UP001153714">
    <property type="component" value="Chromosome 19"/>
</dbReference>
<keyword evidence="3" id="KW-1185">Reference proteome</keyword>
<feature type="transmembrane region" description="Helical" evidence="1">
    <location>
        <begin position="21"/>
        <end position="46"/>
    </location>
</feature>
<keyword evidence="1" id="KW-0472">Membrane</keyword>